<evidence type="ECO:0000256" key="12">
    <source>
        <dbReference type="HAMAP-Rule" id="MF_00165"/>
    </source>
</evidence>
<keyword evidence="6 12" id="KW-0547">Nucleotide-binding</keyword>
<evidence type="ECO:0000313" key="14">
    <source>
        <dbReference type="EMBL" id="NKE72180.1"/>
    </source>
</evidence>
<dbReference type="NCBIfam" id="TIGR00041">
    <property type="entry name" value="DTMP_kinase"/>
    <property type="match status" value="1"/>
</dbReference>
<dbReference type="InterPro" id="IPR039430">
    <property type="entry name" value="Thymidylate_kin-like_dom"/>
</dbReference>
<dbReference type="GO" id="GO:0004798">
    <property type="term" value="F:dTMP kinase activity"/>
    <property type="evidence" value="ECO:0007669"/>
    <property type="project" value="UniProtKB-UniRule"/>
</dbReference>
<dbReference type="Gene3D" id="3.40.50.300">
    <property type="entry name" value="P-loop containing nucleotide triphosphate hydrolases"/>
    <property type="match status" value="1"/>
</dbReference>
<evidence type="ECO:0000256" key="4">
    <source>
        <dbReference type="ARBA" id="ARBA00022679"/>
    </source>
</evidence>
<accession>A0A7X6DRU3</accession>
<dbReference type="GO" id="GO:0005524">
    <property type="term" value="F:ATP binding"/>
    <property type="evidence" value="ECO:0007669"/>
    <property type="project" value="UniProtKB-UniRule"/>
</dbReference>
<keyword evidence="4 12" id="KW-0808">Transferase</keyword>
<dbReference type="EC" id="2.7.4.9" evidence="2 12"/>
<dbReference type="EMBL" id="VTOW01000003">
    <property type="protein sequence ID" value="NKE72180.1"/>
    <property type="molecule type" value="Genomic_DNA"/>
</dbReference>
<comment type="similarity">
    <text evidence="1 12">Belongs to the thymidylate kinase family.</text>
</comment>
<organism evidence="14 15">
    <name type="scientific">Candidatus Manganitrophus noduliformans</name>
    <dbReference type="NCBI Taxonomy" id="2606439"/>
    <lineage>
        <taxon>Bacteria</taxon>
        <taxon>Pseudomonadati</taxon>
        <taxon>Nitrospirota</taxon>
        <taxon>Nitrospiria</taxon>
        <taxon>Candidatus Troglogloeales</taxon>
        <taxon>Candidatus Manganitrophaceae</taxon>
        <taxon>Candidatus Manganitrophus</taxon>
    </lineage>
</organism>
<evidence type="ECO:0000256" key="7">
    <source>
        <dbReference type="ARBA" id="ARBA00022777"/>
    </source>
</evidence>
<evidence type="ECO:0000256" key="9">
    <source>
        <dbReference type="ARBA" id="ARBA00029962"/>
    </source>
</evidence>
<dbReference type="FunFam" id="3.40.50.300:FF:000225">
    <property type="entry name" value="Thymidylate kinase"/>
    <property type="match status" value="1"/>
</dbReference>
<dbReference type="Pfam" id="PF02223">
    <property type="entry name" value="Thymidylate_kin"/>
    <property type="match status" value="1"/>
</dbReference>
<reference evidence="14 15" key="1">
    <citation type="journal article" date="2020" name="Nature">
        <title>Bacterial chemolithoautotrophy via manganese oxidation.</title>
        <authorList>
            <person name="Yu H."/>
            <person name="Leadbetter J.R."/>
        </authorList>
    </citation>
    <scope>NUCLEOTIDE SEQUENCE [LARGE SCALE GENOMIC DNA]</scope>
    <source>
        <strain evidence="14 15">Mn-1</strain>
    </source>
</reference>
<evidence type="ECO:0000313" key="15">
    <source>
        <dbReference type="Proteomes" id="UP000534783"/>
    </source>
</evidence>
<keyword evidence="15" id="KW-1185">Reference proteome</keyword>
<keyword evidence="5 12" id="KW-0545">Nucleotide biosynthesis</keyword>
<dbReference type="GO" id="GO:0005829">
    <property type="term" value="C:cytosol"/>
    <property type="evidence" value="ECO:0007669"/>
    <property type="project" value="TreeGrafter"/>
</dbReference>
<keyword evidence="7 12" id="KW-0418">Kinase</keyword>
<feature type="domain" description="Thymidylate kinase-like" evidence="13">
    <location>
        <begin position="8"/>
        <end position="197"/>
    </location>
</feature>
<comment type="function">
    <text evidence="11 12">Phosphorylation of dTMP to form dTDP in both de novo and salvage pathways of dTTP synthesis.</text>
</comment>
<evidence type="ECO:0000256" key="3">
    <source>
        <dbReference type="ARBA" id="ARBA00017144"/>
    </source>
</evidence>
<evidence type="ECO:0000256" key="2">
    <source>
        <dbReference type="ARBA" id="ARBA00012980"/>
    </source>
</evidence>
<dbReference type="PANTHER" id="PTHR10344">
    <property type="entry name" value="THYMIDYLATE KINASE"/>
    <property type="match status" value="1"/>
</dbReference>
<evidence type="ECO:0000256" key="1">
    <source>
        <dbReference type="ARBA" id="ARBA00009776"/>
    </source>
</evidence>
<comment type="catalytic activity">
    <reaction evidence="10 12">
        <text>dTMP + ATP = dTDP + ADP</text>
        <dbReference type="Rhea" id="RHEA:13517"/>
        <dbReference type="ChEBI" id="CHEBI:30616"/>
        <dbReference type="ChEBI" id="CHEBI:58369"/>
        <dbReference type="ChEBI" id="CHEBI:63528"/>
        <dbReference type="ChEBI" id="CHEBI:456216"/>
        <dbReference type="EC" id="2.7.4.9"/>
    </reaction>
</comment>
<dbReference type="HAMAP" id="MF_00165">
    <property type="entry name" value="Thymidylate_kinase"/>
    <property type="match status" value="1"/>
</dbReference>
<dbReference type="Proteomes" id="UP000534783">
    <property type="component" value="Unassembled WGS sequence"/>
</dbReference>
<dbReference type="PANTHER" id="PTHR10344:SF4">
    <property type="entry name" value="UMP-CMP KINASE 2, MITOCHONDRIAL"/>
    <property type="match status" value="1"/>
</dbReference>
<dbReference type="InterPro" id="IPR027417">
    <property type="entry name" value="P-loop_NTPase"/>
</dbReference>
<dbReference type="AlphaFoldDB" id="A0A7X6DRU3"/>
<dbReference type="InterPro" id="IPR018094">
    <property type="entry name" value="Thymidylate_kinase"/>
</dbReference>
<dbReference type="CDD" id="cd01672">
    <property type="entry name" value="TMPK"/>
    <property type="match status" value="1"/>
</dbReference>
<keyword evidence="8 12" id="KW-0067">ATP-binding</keyword>
<dbReference type="SUPFAM" id="SSF52540">
    <property type="entry name" value="P-loop containing nucleoside triphosphate hydrolases"/>
    <property type="match status" value="1"/>
</dbReference>
<sequence>MKGHFITFEGVEGSGKTTQMAILGHALETRGYPVVRTREPGGTKIGDAIRSLILDSKNQMMDAKTEFLLYLASRAQHLKEVILPALAEGKVVLCDRFADATYAYQGYGRGLSKREIELIGRFVTGGLSPDLTLLLDIDVKKGLARLKGREEINRLDQEALQFHESVRKGYLNLAKRNPRRIRVIRTDAGVEEIAKKIKEAVDDYFRVP</sequence>
<evidence type="ECO:0000256" key="5">
    <source>
        <dbReference type="ARBA" id="ARBA00022727"/>
    </source>
</evidence>
<comment type="caution">
    <text evidence="14">The sequence shown here is derived from an EMBL/GenBank/DDBJ whole genome shotgun (WGS) entry which is preliminary data.</text>
</comment>
<evidence type="ECO:0000256" key="6">
    <source>
        <dbReference type="ARBA" id="ARBA00022741"/>
    </source>
</evidence>
<evidence type="ECO:0000256" key="10">
    <source>
        <dbReference type="ARBA" id="ARBA00048743"/>
    </source>
</evidence>
<protein>
    <recommendedName>
        <fullName evidence="3 12">Thymidylate kinase</fullName>
        <ecNumber evidence="2 12">2.7.4.9</ecNumber>
    </recommendedName>
    <alternativeName>
        <fullName evidence="9 12">dTMP kinase</fullName>
    </alternativeName>
</protein>
<dbReference type="RefSeq" id="WP_168061610.1">
    <property type="nucleotide sequence ID" value="NZ_VTOW01000003.1"/>
</dbReference>
<evidence type="ECO:0000259" key="13">
    <source>
        <dbReference type="Pfam" id="PF02223"/>
    </source>
</evidence>
<evidence type="ECO:0000256" key="11">
    <source>
        <dbReference type="ARBA" id="ARBA00057735"/>
    </source>
</evidence>
<dbReference type="GO" id="GO:0006235">
    <property type="term" value="P:dTTP biosynthetic process"/>
    <property type="evidence" value="ECO:0007669"/>
    <property type="project" value="UniProtKB-UniRule"/>
</dbReference>
<dbReference type="GO" id="GO:0006233">
    <property type="term" value="P:dTDP biosynthetic process"/>
    <property type="evidence" value="ECO:0007669"/>
    <property type="project" value="InterPro"/>
</dbReference>
<feature type="binding site" evidence="12">
    <location>
        <begin position="10"/>
        <end position="17"/>
    </location>
    <ligand>
        <name>ATP</name>
        <dbReference type="ChEBI" id="CHEBI:30616"/>
    </ligand>
</feature>
<name>A0A7X6DRU3_9BACT</name>
<evidence type="ECO:0000256" key="8">
    <source>
        <dbReference type="ARBA" id="ARBA00022840"/>
    </source>
</evidence>
<proteinExistence type="inferred from homology"/>
<dbReference type="GO" id="GO:0006227">
    <property type="term" value="P:dUDP biosynthetic process"/>
    <property type="evidence" value="ECO:0007669"/>
    <property type="project" value="TreeGrafter"/>
</dbReference>
<gene>
    <name evidence="12" type="primary">tmk</name>
    <name evidence="14" type="ORF">MNODULE_15635</name>
</gene>